<accession>A0A1I5NK57</accession>
<dbReference type="InterPro" id="IPR029069">
    <property type="entry name" value="HotDog_dom_sf"/>
</dbReference>
<dbReference type="PANTHER" id="PTHR11066:SF34">
    <property type="entry name" value="ACYL-COENZYME A THIOESTERASE 8"/>
    <property type="match status" value="1"/>
</dbReference>
<evidence type="ECO:0000256" key="1">
    <source>
        <dbReference type="ARBA" id="ARBA00006538"/>
    </source>
</evidence>
<dbReference type="CDD" id="cd03444">
    <property type="entry name" value="Thioesterase_II_repeat1"/>
    <property type="match status" value="1"/>
</dbReference>
<name>A0A1I5NK57_9ACTN</name>
<feature type="domain" description="Acyl-CoA thioesterase-like C-terminal" evidence="4">
    <location>
        <begin position="131"/>
        <end position="265"/>
    </location>
</feature>
<sequence length="283" mass="30042">MLTAIQALELTSPAADEFRGESVLVGDGRPVFGGQLMGQVLMAAAASHGDKVVRSLQIMFPRAGDVAQPLEFSVDTLHSGRTMATVGVAVRQGQRHISRATVLLDTEEEDVIRHAPPLPAVGDPEQAKPAENLSHHGAEVRIVGDVDLGDPEQVGPPEVAVWVRWPDAPRGDRARNHAISAWYTDNMLIGAAMRPHAGVGGSMAHASLSTGVVTHTLTFHEASDAADWHLLANDAAYAGRGRVYGTGRLFTQDGTLVSSFSQDSMIRRFPGHVSARGPQSGAM</sequence>
<feature type="domain" description="Acyl-CoA thioesterase-like N-terminal HotDog" evidence="3">
    <location>
        <begin position="30"/>
        <end position="103"/>
    </location>
</feature>
<protein>
    <submittedName>
        <fullName evidence="5">Acyl-CoA thioesterase II</fullName>
    </submittedName>
</protein>
<organism evidence="5 6">
    <name type="scientific">Actinomadura madurae</name>
    <dbReference type="NCBI Taxonomy" id="1993"/>
    <lineage>
        <taxon>Bacteria</taxon>
        <taxon>Bacillati</taxon>
        <taxon>Actinomycetota</taxon>
        <taxon>Actinomycetes</taxon>
        <taxon>Streptosporangiales</taxon>
        <taxon>Thermomonosporaceae</taxon>
        <taxon>Actinomadura</taxon>
    </lineage>
</organism>
<dbReference type="Pfam" id="PF13622">
    <property type="entry name" value="4HBT_3"/>
    <property type="match status" value="1"/>
</dbReference>
<dbReference type="PANTHER" id="PTHR11066">
    <property type="entry name" value="ACYL-COA THIOESTERASE"/>
    <property type="match status" value="1"/>
</dbReference>
<reference evidence="5 6" key="1">
    <citation type="submission" date="2016-10" db="EMBL/GenBank/DDBJ databases">
        <authorList>
            <person name="de Groot N.N."/>
        </authorList>
    </citation>
    <scope>NUCLEOTIDE SEQUENCE [LARGE SCALE GENOMIC DNA]</scope>
    <source>
        <strain evidence="5 6">DSM 43067</strain>
    </source>
</reference>
<dbReference type="GO" id="GO:0047617">
    <property type="term" value="F:fatty acyl-CoA hydrolase activity"/>
    <property type="evidence" value="ECO:0007669"/>
    <property type="project" value="InterPro"/>
</dbReference>
<dbReference type="GO" id="GO:0009062">
    <property type="term" value="P:fatty acid catabolic process"/>
    <property type="evidence" value="ECO:0007669"/>
    <property type="project" value="TreeGrafter"/>
</dbReference>
<dbReference type="Gene3D" id="2.40.160.210">
    <property type="entry name" value="Acyl-CoA thioesterase, double hotdog domain"/>
    <property type="match status" value="1"/>
</dbReference>
<dbReference type="InterPro" id="IPR049449">
    <property type="entry name" value="TesB_ACOT8-like_N"/>
</dbReference>
<dbReference type="InterPro" id="IPR003703">
    <property type="entry name" value="Acyl_CoA_thio"/>
</dbReference>
<dbReference type="Pfam" id="PF20789">
    <property type="entry name" value="4HBT_3C"/>
    <property type="match status" value="1"/>
</dbReference>
<dbReference type="eggNOG" id="COG1946">
    <property type="taxonomic scope" value="Bacteria"/>
</dbReference>
<dbReference type="Proteomes" id="UP000183413">
    <property type="component" value="Unassembled WGS sequence"/>
</dbReference>
<dbReference type="InterPro" id="IPR049450">
    <property type="entry name" value="ACOT8-like_C"/>
</dbReference>
<keyword evidence="6" id="KW-1185">Reference proteome</keyword>
<dbReference type="EMBL" id="FOVH01000012">
    <property type="protein sequence ID" value="SFP22092.1"/>
    <property type="molecule type" value="Genomic_DNA"/>
</dbReference>
<dbReference type="GO" id="GO:0006637">
    <property type="term" value="P:acyl-CoA metabolic process"/>
    <property type="evidence" value="ECO:0007669"/>
    <property type="project" value="InterPro"/>
</dbReference>
<comment type="similarity">
    <text evidence="1">Belongs to the C/M/P thioester hydrolase family.</text>
</comment>
<evidence type="ECO:0000313" key="6">
    <source>
        <dbReference type="Proteomes" id="UP000183413"/>
    </source>
</evidence>
<gene>
    <name evidence="5" type="ORF">SAMN04489713_112192</name>
</gene>
<keyword evidence="2" id="KW-0378">Hydrolase</keyword>
<proteinExistence type="inferred from homology"/>
<evidence type="ECO:0000256" key="2">
    <source>
        <dbReference type="ARBA" id="ARBA00022801"/>
    </source>
</evidence>
<dbReference type="RefSeq" id="WP_021591961.1">
    <property type="nucleotide sequence ID" value="NZ_FOVH01000012.1"/>
</dbReference>
<dbReference type="AlphaFoldDB" id="A0A1I5NK57"/>
<dbReference type="InterPro" id="IPR042171">
    <property type="entry name" value="Acyl-CoA_hotdog"/>
</dbReference>
<dbReference type="SUPFAM" id="SSF54637">
    <property type="entry name" value="Thioesterase/thiol ester dehydrase-isomerase"/>
    <property type="match status" value="2"/>
</dbReference>
<evidence type="ECO:0000313" key="5">
    <source>
        <dbReference type="EMBL" id="SFP22092.1"/>
    </source>
</evidence>
<evidence type="ECO:0000259" key="3">
    <source>
        <dbReference type="Pfam" id="PF13622"/>
    </source>
</evidence>
<dbReference type="InParanoid" id="A0A1I5NK57"/>
<evidence type="ECO:0000259" key="4">
    <source>
        <dbReference type="Pfam" id="PF20789"/>
    </source>
</evidence>
<dbReference type="STRING" id="1993.SAMN04489713_112192"/>
<dbReference type="CDD" id="cd03445">
    <property type="entry name" value="Thioesterase_II_repeat2"/>
    <property type="match status" value="1"/>
</dbReference>